<feature type="transmembrane region" description="Helical" evidence="1">
    <location>
        <begin position="59"/>
        <end position="81"/>
    </location>
</feature>
<evidence type="ECO:0000256" key="1">
    <source>
        <dbReference type="SAM" id="Phobius"/>
    </source>
</evidence>
<evidence type="ECO:0000313" key="3">
    <source>
        <dbReference type="Proteomes" id="UP001165190"/>
    </source>
</evidence>
<dbReference type="OrthoDB" id="1929682at2759"/>
<sequence length="114" mass="12953">MLQKTDSSFSEMTEIPRSRSLRFLLFFASVSLQFISVFSDDSTNSKTSSKKKSNGNSNLGTMVVIILIGLAVVGLFSFFLFKVWQKRKRDEQHARLLKLFEEDGDLEAELGLHD</sequence>
<evidence type="ECO:0008006" key="4">
    <source>
        <dbReference type="Google" id="ProtNLM"/>
    </source>
</evidence>
<organism evidence="2 3">
    <name type="scientific">Hibiscus trionum</name>
    <name type="common">Flower of an hour</name>
    <dbReference type="NCBI Taxonomy" id="183268"/>
    <lineage>
        <taxon>Eukaryota</taxon>
        <taxon>Viridiplantae</taxon>
        <taxon>Streptophyta</taxon>
        <taxon>Embryophyta</taxon>
        <taxon>Tracheophyta</taxon>
        <taxon>Spermatophyta</taxon>
        <taxon>Magnoliopsida</taxon>
        <taxon>eudicotyledons</taxon>
        <taxon>Gunneridae</taxon>
        <taxon>Pentapetalae</taxon>
        <taxon>rosids</taxon>
        <taxon>malvids</taxon>
        <taxon>Malvales</taxon>
        <taxon>Malvaceae</taxon>
        <taxon>Malvoideae</taxon>
        <taxon>Hibiscus</taxon>
    </lineage>
</organism>
<dbReference type="EMBL" id="BSYR01000050">
    <property type="protein sequence ID" value="GMJ08246.1"/>
    <property type="molecule type" value="Genomic_DNA"/>
</dbReference>
<protein>
    <recommendedName>
        <fullName evidence="4">Transmembrane protein</fullName>
    </recommendedName>
</protein>
<dbReference type="Proteomes" id="UP001165190">
    <property type="component" value="Unassembled WGS sequence"/>
</dbReference>
<dbReference type="PANTHER" id="PTHR33780:SF10">
    <property type="entry name" value="TRANSMEMBRANE PROTEIN"/>
    <property type="match status" value="1"/>
</dbReference>
<reference evidence="2" key="1">
    <citation type="submission" date="2023-05" db="EMBL/GenBank/DDBJ databases">
        <title>Genome and transcriptome analyses reveal genes involved in the formation of fine ridges on petal epidermal cells in Hibiscus trionum.</title>
        <authorList>
            <person name="Koshimizu S."/>
            <person name="Masuda S."/>
            <person name="Ishii T."/>
            <person name="Shirasu K."/>
            <person name="Hoshino A."/>
            <person name="Arita M."/>
        </authorList>
    </citation>
    <scope>NUCLEOTIDE SEQUENCE</scope>
    <source>
        <strain evidence="2">Hamamatsu line</strain>
    </source>
</reference>
<dbReference type="GO" id="GO:0030234">
    <property type="term" value="F:enzyme regulator activity"/>
    <property type="evidence" value="ECO:0007669"/>
    <property type="project" value="InterPro"/>
</dbReference>
<name>A0A9W7MT35_HIBTR</name>
<dbReference type="InterPro" id="IPR012589">
    <property type="entry name" value="Pmp1/Pmp2"/>
</dbReference>
<keyword evidence="3" id="KW-1185">Reference proteome</keyword>
<keyword evidence="1" id="KW-0472">Membrane</keyword>
<gene>
    <name evidence="2" type="ORF">HRI_004493800</name>
</gene>
<accession>A0A9W7MT35</accession>
<comment type="caution">
    <text evidence="2">The sequence shown here is derived from an EMBL/GenBank/DDBJ whole genome shotgun (WGS) entry which is preliminary data.</text>
</comment>
<proteinExistence type="predicted"/>
<keyword evidence="1" id="KW-1133">Transmembrane helix</keyword>
<dbReference type="AlphaFoldDB" id="A0A9W7MT35"/>
<feature type="transmembrane region" description="Helical" evidence="1">
    <location>
        <begin position="21"/>
        <end position="39"/>
    </location>
</feature>
<dbReference type="Pfam" id="PF08114">
    <property type="entry name" value="PMP1_2"/>
    <property type="match status" value="1"/>
</dbReference>
<evidence type="ECO:0000313" key="2">
    <source>
        <dbReference type="EMBL" id="GMJ08246.1"/>
    </source>
</evidence>
<keyword evidence="1" id="KW-0812">Transmembrane</keyword>
<dbReference type="PANTHER" id="PTHR33780">
    <property type="entry name" value="EXPRESSED PROTEIN"/>
    <property type="match status" value="1"/>
</dbReference>